<sequence>MTELKALHAHGLTHHQTGPLRDAGHDTVERVAYLVDAHRAAPAVQSALSRVTGLGPRRVEMVCDAVDSWRAGAGS</sequence>
<evidence type="ECO:0000313" key="3">
    <source>
        <dbReference type="Proteomes" id="UP000267081"/>
    </source>
</evidence>
<reference evidence="2 3" key="1">
    <citation type="submission" date="2018-12" db="EMBL/GenBank/DDBJ databases">
        <title>Amycolatopsis eburnea sp. nov. actinomycete associate with arbuscular mycorrhiza fungal spore.</title>
        <authorList>
            <person name="Lumyong S."/>
            <person name="Chaiya L."/>
        </authorList>
    </citation>
    <scope>NUCLEOTIDE SEQUENCE [LARGE SCALE GENOMIC DNA]</scope>
    <source>
        <strain evidence="2 3">GLM-1</strain>
    </source>
</reference>
<accession>A0A427TFV7</accession>
<evidence type="ECO:0008006" key="4">
    <source>
        <dbReference type="Google" id="ProtNLM"/>
    </source>
</evidence>
<organism evidence="2 3">
    <name type="scientific">Amycolatopsis eburnea</name>
    <dbReference type="NCBI Taxonomy" id="2267691"/>
    <lineage>
        <taxon>Bacteria</taxon>
        <taxon>Bacillati</taxon>
        <taxon>Actinomycetota</taxon>
        <taxon>Actinomycetes</taxon>
        <taxon>Pseudonocardiales</taxon>
        <taxon>Pseudonocardiaceae</taxon>
        <taxon>Amycolatopsis</taxon>
    </lineage>
</organism>
<proteinExistence type="predicted"/>
<dbReference type="AlphaFoldDB" id="A0A427TFV7"/>
<evidence type="ECO:0000256" key="1">
    <source>
        <dbReference type="SAM" id="MobiDB-lite"/>
    </source>
</evidence>
<feature type="region of interest" description="Disordered" evidence="1">
    <location>
        <begin position="1"/>
        <end position="24"/>
    </location>
</feature>
<dbReference type="OrthoDB" id="9926735at2"/>
<gene>
    <name evidence="2" type="ORF">EIY87_09160</name>
</gene>
<dbReference type="RefSeq" id="WP_125307225.1">
    <property type="nucleotide sequence ID" value="NZ_RSEC01000032.1"/>
</dbReference>
<name>A0A427TFV7_9PSEU</name>
<evidence type="ECO:0000313" key="2">
    <source>
        <dbReference type="EMBL" id="RSD21975.1"/>
    </source>
</evidence>
<dbReference type="Proteomes" id="UP000267081">
    <property type="component" value="Unassembled WGS sequence"/>
</dbReference>
<comment type="caution">
    <text evidence="2">The sequence shown here is derived from an EMBL/GenBank/DDBJ whole genome shotgun (WGS) entry which is preliminary data.</text>
</comment>
<dbReference type="EMBL" id="RSEC01000032">
    <property type="protein sequence ID" value="RSD21975.1"/>
    <property type="molecule type" value="Genomic_DNA"/>
</dbReference>
<keyword evidence="3" id="KW-1185">Reference proteome</keyword>
<protein>
    <recommendedName>
        <fullName evidence="4">Helix-hairpin-helix domain-containing protein</fullName>
    </recommendedName>
</protein>